<sequence>METFIKLYDRKFSTVQLCNFHYRHFIYLILLINTYFGWLFDVAFHQLFIQKKL</sequence>
<organism evidence="2 3">
    <name type="scientific">Aromia moschata</name>
    <dbReference type="NCBI Taxonomy" id="1265417"/>
    <lineage>
        <taxon>Eukaryota</taxon>
        <taxon>Metazoa</taxon>
        <taxon>Ecdysozoa</taxon>
        <taxon>Arthropoda</taxon>
        <taxon>Hexapoda</taxon>
        <taxon>Insecta</taxon>
        <taxon>Pterygota</taxon>
        <taxon>Neoptera</taxon>
        <taxon>Endopterygota</taxon>
        <taxon>Coleoptera</taxon>
        <taxon>Polyphaga</taxon>
        <taxon>Cucujiformia</taxon>
        <taxon>Chrysomeloidea</taxon>
        <taxon>Cerambycidae</taxon>
        <taxon>Cerambycinae</taxon>
        <taxon>Callichromatini</taxon>
        <taxon>Aromia</taxon>
    </lineage>
</organism>
<evidence type="ECO:0000256" key="1">
    <source>
        <dbReference type="SAM" id="Phobius"/>
    </source>
</evidence>
<comment type="caution">
    <text evidence="2">The sequence shown here is derived from an EMBL/GenBank/DDBJ whole genome shotgun (WGS) entry which is preliminary data.</text>
</comment>
<keyword evidence="1" id="KW-0812">Transmembrane</keyword>
<reference evidence="2" key="1">
    <citation type="journal article" date="2023" name="Insect Mol. Biol.">
        <title>Genome sequencing provides insights into the evolution of gene families encoding plant cell wall-degrading enzymes in longhorned beetles.</title>
        <authorList>
            <person name="Shin N.R."/>
            <person name="Okamura Y."/>
            <person name="Kirsch R."/>
            <person name="Pauchet Y."/>
        </authorList>
    </citation>
    <scope>NUCLEOTIDE SEQUENCE</scope>
    <source>
        <strain evidence="2">AMC_N1</strain>
    </source>
</reference>
<protein>
    <submittedName>
        <fullName evidence="2">Uncharacterized protein</fullName>
    </submittedName>
</protein>
<gene>
    <name evidence="2" type="ORF">NQ318_003979</name>
</gene>
<keyword evidence="1" id="KW-1133">Transmembrane helix</keyword>
<accession>A0AAV8Z7Y1</accession>
<keyword evidence="3" id="KW-1185">Reference proteome</keyword>
<dbReference type="AlphaFoldDB" id="A0AAV8Z7Y1"/>
<dbReference type="Proteomes" id="UP001162162">
    <property type="component" value="Unassembled WGS sequence"/>
</dbReference>
<keyword evidence="1" id="KW-0472">Membrane</keyword>
<feature type="transmembrane region" description="Helical" evidence="1">
    <location>
        <begin position="25"/>
        <end position="44"/>
    </location>
</feature>
<evidence type="ECO:0000313" key="2">
    <source>
        <dbReference type="EMBL" id="KAJ8960254.1"/>
    </source>
</evidence>
<evidence type="ECO:0000313" key="3">
    <source>
        <dbReference type="Proteomes" id="UP001162162"/>
    </source>
</evidence>
<name>A0AAV8Z7Y1_9CUCU</name>
<dbReference type="EMBL" id="JAPWTK010000009">
    <property type="protein sequence ID" value="KAJ8960254.1"/>
    <property type="molecule type" value="Genomic_DNA"/>
</dbReference>
<proteinExistence type="predicted"/>